<dbReference type="Proteomes" id="UP001194468">
    <property type="component" value="Unassembled WGS sequence"/>
</dbReference>
<feature type="non-terminal residue" evidence="1">
    <location>
        <position position="138"/>
    </location>
</feature>
<accession>A0AAD4BNL1</accession>
<reference evidence="1" key="2">
    <citation type="journal article" date="2020" name="Nat. Commun.">
        <title>Large-scale genome sequencing of mycorrhizal fungi provides insights into the early evolution of symbiotic traits.</title>
        <authorList>
            <person name="Miyauchi S."/>
            <person name="Kiss E."/>
            <person name="Kuo A."/>
            <person name="Drula E."/>
            <person name="Kohler A."/>
            <person name="Sanchez-Garcia M."/>
            <person name="Morin E."/>
            <person name="Andreopoulos B."/>
            <person name="Barry K.W."/>
            <person name="Bonito G."/>
            <person name="Buee M."/>
            <person name="Carver A."/>
            <person name="Chen C."/>
            <person name="Cichocki N."/>
            <person name="Clum A."/>
            <person name="Culley D."/>
            <person name="Crous P.W."/>
            <person name="Fauchery L."/>
            <person name="Girlanda M."/>
            <person name="Hayes R.D."/>
            <person name="Keri Z."/>
            <person name="LaButti K."/>
            <person name="Lipzen A."/>
            <person name="Lombard V."/>
            <person name="Magnuson J."/>
            <person name="Maillard F."/>
            <person name="Murat C."/>
            <person name="Nolan M."/>
            <person name="Ohm R.A."/>
            <person name="Pangilinan J."/>
            <person name="Pereira M.F."/>
            <person name="Perotto S."/>
            <person name="Peter M."/>
            <person name="Pfister S."/>
            <person name="Riley R."/>
            <person name="Sitrit Y."/>
            <person name="Stielow J.B."/>
            <person name="Szollosi G."/>
            <person name="Zifcakova L."/>
            <person name="Stursova M."/>
            <person name="Spatafora J.W."/>
            <person name="Tedersoo L."/>
            <person name="Vaario L.M."/>
            <person name="Yamada A."/>
            <person name="Yan M."/>
            <person name="Wang P."/>
            <person name="Xu J."/>
            <person name="Bruns T."/>
            <person name="Baldrian P."/>
            <person name="Vilgalys R."/>
            <person name="Dunand C."/>
            <person name="Henrissat B."/>
            <person name="Grigoriev I.V."/>
            <person name="Hibbett D."/>
            <person name="Nagy L.G."/>
            <person name="Martin F.M."/>
        </authorList>
    </citation>
    <scope>NUCLEOTIDE SEQUENCE</scope>
    <source>
        <strain evidence="1">BED1</strain>
    </source>
</reference>
<dbReference type="EMBL" id="WHUW01000023">
    <property type="protein sequence ID" value="KAF8435997.1"/>
    <property type="molecule type" value="Genomic_DNA"/>
</dbReference>
<protein>
    <submittedName>
        <fullName evidence="1">Uncharacterized protein</fullName>
    </submittedName>
</protein>
<keyword evidence="2" id="KW-1185">Reference proteome</keyword>
<name>A0AAD4BNL1_BOLED</name>
<proteinExistence type="predicted"/>
<dbReference type="AlphaFoldDB" id="A0AAD4BNL1"/>
<organism evidence="1 2">
    <name type="scientific">Boletus edulis BED1</name>
    <dbReference type="NCBI Taxonomy" id="1328754"/>
    <lineage>
        <taxon>Eukaryota</taxon>
        <taxon>Fungi</taxon>
        <taxon>Dikarya</taxon>
        <taxon>Basidiomycota</taxon>
        <taxon>Agaricomycotina</taxon>
        <taxon>Agaricomycetes</taxon>
        <taxon>Agaricomycetidae</taxon>
        <taxon>Boletales</taxon>
        <taxon>Boletineae</taxon>
        <taxon>Boletaceae</taxon>
        <taxon>Boletoideae</taxon>
        <taxon>Boletus</taxon>
    </lineage>
</organism>
<evidence type="ECO:0000313" key="2">
    <source>
        <dbReference type="Proteomes" id="UP001194468"/>
    </source>
</evidence>
<sequence>MLAWSIDGVDHSNDLLANWPSAAYAKEEHDTHHSAFFRPLTSSDRTNPLCSRRPRLLHLLQAGVANSLGSVPARPIEPDPESQTFEKPTPFFASKMQRRIQALVPSSRSLPCVRTWHSNSTRISPWSLGSFSKKIIQV</sequence>
<gene>
    <name evidence="1" type="ORF">L210DRAFT_175468</name>
</gene>
<reference evidence="1" key="1">
    <citation type="submission" date="2019-10" db="EMBL/GenBank/DDBJ databases">
        <authorList>
            <consortium name="DOE Joint Genome Institute"/>
            <person name="Kuo A."/>
            <person name="Miyauchi S."/>
            <person name="Kiss E."/>
            <person name="Drula E."/>
            <person name="Kohler A."/>
            <person name="Sanchez-Garcia M."/>
            <person name="Andreopoulos B."/>
            <person name="Barry K.W."/>
            <person name="Bonito G."/>
            <person name="Buee M."/>
            <person name="Carver A."/>
            <person name="Chen C."/>
            <person name="Cichocki N."/>
            <person name="Clum A."/>
            <person name="Culley D."/>
            <person name="Crous P.W."/>
            <person name="Fauchery L."/>
            <person name="Girlanda M."/>
            <person name="Hayes R."/>
            <person name="Keri Z."/>
            <person name="LaButti K."/>
            <person name="Lipzen A."/>
            <person name="Lombard V."/>
            <person name="Magnuson J."/>
            <person name="Maillard F."/>
            <person name="Morin E."/>
            <person name="Murat C."/>
            <person name="Nolan M."/>
            <person name="Ohm R."/>
            <person name="Pangilinan J."/>
            <person name="Pereira M."/>
            <person name="Perotto S."/>
            <person name="Peter M."/>
            <person name="Riley R."/>
            <person name="Sitrit Y."/>
            <person name="Stielow B."/>
            <person name="Szollosi G."/>
            <person name="Zifcakova L."/>
            <person name="Stursova M."/>
            <person name="Spatafora J.W."/>
            <person name="Tedersoo L."/>
            <person name="Vaario L.-M."/>
            <person name="Yamada A."/>
            <person name="Yan M."/>
            <person name="Wang P."/>
            <person name="Xu J."/>
            <person name="Bruns T."/>
            <person name="Baldrian P."/>
            <person name="Vilgalys R."/>
            <person name="Henrissat B."/>
            <person name="Grigoriev I.V."/>
            <person name="Hibbett D."/>
            <person name="Nagy L.G."/>
            <person name="Martin F.M."/>
        </authorList>
    </citation>
    <scope>NUCLEOTIDE SEQUENCE</scope>
    <source>
        <strain evidence="1">BED1</strain>
    </source>
</reference>
<evidence type="ECO:0000313" key="1">
    <source>
        <dbReference type="EMBL" id="KAF8435997.1"/>
    </source>
</evidence>
<comment type="caution">
    <text evidence="1">The sequence shown here is derived from an EMBL/GenBank/DDBJ whole genome shotgun (WGS) entry which is preliminary data.</text>
</comment>